<reference evidence="2 3" key="1">
    <citation type="submission" date="2019-10" db="EMBL/GenBank/DDBJ databases">
        <title>Dictyobacter vulcani sp. nov., within the class Ktedonobacteria, isolated from soil of volcanic Mt. Zao.</title>
        <authorList>
            <person name="Zheng Y."/>
            <person name="Wang C.M."/>
            <person name="Sakai Y."/>
            <person name="Abe K."/>
            <person name="Yokota A."/>
            <person name="Yabe S."/>
        </authorList>
    </citation>
    <scope>NUCLEOTIDE SEQUENCE [LARGE SCALE GENOMIC DNA]</scope>
    <source>
        <strain evidence="2 3">W12</strain>
    </source>
</reference>
<keyword evidence="3" id="KW-1185">Reference proteome</keyword>
<organism evidence="2 3">
    <name type="scientific">Dictyobacter vulcani</name>
    <dbReference type="NCBI Taxonomy" id="2607529"/>
    <lineage>
        <taxon>Bacteria</taxon>
        <taxon>Bacillati</taxon>
        <taxon>Chloroflexota</taxon>
        <taxon>Ktedonobacteria</taxon>
        <taxon>Ktedonobacterales</taxon>
        <taxon>Dictyobacteraceae</taxon>
        <taxon>Dictyobacter</taxon>
    </lineage>
</organism>
<protein>
    <submittedName>
        <fullName evidence="2">Uncharacterized protein</fullName>
    </submittedName>
</protein>
<gene>
    <name evidence="2" type="ORF">KDW_48750</name>
</gene>
<proteinExistence type="predicted"/>
<name>A0A5J4KSR0_9CHLR</name>
<dbReference type="EMBL" id="BKZW01000002">
    <property type="protein sequence ID" value="GER90713.1"/>
    <property type="molecule type" value="Genomic_DNA"/>
</dbReference>
<dbReference type="AlphaFoldDB" id="A0A5J4KSR0"/>
<accession>A0A5J4KSR0</accession>
<sequence length="77" mass="8438">MTKPTDANYSYALSRSDIKCIQRRKDCDPTTQQGPARSGPVLRNRNGPIPLGTDAISKATVMSNDGWERLGTEMLIA</sequence>
<feature type="region of interest" description="Disordered" evidence="1">
    <location>
        <begin position="25"/>
        <end position="53"/>
    </location>
</feature>
<comment type="caution">
    <text evidence="2">The sequence shown here is derived from an EMBL/GenBank/DDBJ whole genome shotgun (WGS) entry which is preliminary data.</text>
</comment>
<dbReference type="Proteomes" id="UP000326912">
    <property type="component" value="Unassembled WGS sequence"/>
</dbReference>
<evidence type="ECO:0000256" key="1">
    <source>
        <dbReference type="SAM" id="MobiDB-lite"/>
    </source>
</evidence>
<evidence type="ECO:0000313" key="2">
    <source>
        <dbReference type="EMBL" id="GER90713.1"/>
    </source>
</evidence>
<evidence type="ECO:0000313" key="3">
    <source>
        <dbReference type="Proteomes" id="UP000326912"/>
    </source>
</evidence>